<evidence type="ECO:0000313" key="11">
    <source>
        <dbReference type="Proteomes" id="UP000045840"/>
    </source>
</evidence>
<dbReference type="InterPro" id="IPR036388">
    <property type="entry name" value="WH-like_DNA-bd_sf"/>
</dbReference>
<keyword evidence="3" id="KW-0805">Transcription regulation</keyword>
<reference evidence="11" key="3">
    <citation type="submission" date="2015-03" db="EMBL/GenBank/DDBJ databases">
        <authorList>
            <consortium name="Pathogen Informatics"/>
        </authorList>
    </citation>
    <scope>NUCLEOTIDE SEQUENCE [LARGE SCALE GENOMIC DNA]</scope>
    <source>
        <strain evidence="11">A125KOH2</strain>
    </source>
</reference>
<evidence type="ECO:0000256" key="6">
    <source>
        <dbReference type="ARBA" id="ARBA00023163"/>
    </source>
</evidence>
<dbReference type="EMBL" id="CWJL01000021">
    <property type="protein sequence ID" value="CRY68483.1"/>
    <property type="molecule type" value="Genomic_DNA"/>
</dbReference>
<dbReference type="FunFam" id="3.40.190.10:FF:000027">
    <property type="entry name" value="DNA-binding transcriptional regulator OxyR"/>
    <property type="match status" value="1"/>
</dbReference>
<keyword evidence="2" id="KW-0678">Repressor</keyword>
<gene>
    <name evidence="8" type="primary">oxyR</name>
    <name evidence="8" type="ORF">ERS008529_03281</name>
    <name evidence="9" type="ORF">ERS137968_03595</name>
</gene>
<dbReference type="Gene3D" id="3.40.190.10">
    <property type="entry name" value="Periplasmic binding protein-like II"/>
    <property type="match status" value="2"/>
</dbReference>
<evidence type="ECO:0000256" key="2">
    <source>
        <dbReference type="ARBA" id="ARBA00022491"/>
    </source>
</evidence>
<evidence type="ECO:0000256" key="1">
    <source>
        <dbReference type="ARBA" id="ARBA00009437"/>
    </source>
</evidence>
<dbReference type="EMBL" id="CQAZ01000031">
    <property type="protein sequence ID" value="CNI17099.1"/>
    <property type="molecule type" value="Genomic_DNA"/>
</dbReference>
<dbReference type="AlphaFoldDB" id="A0A0T9QL38"/>
<dbReference type="OrthoDB" id="9775392at2"/>
<dbReference type="PRINTS" id="PR00039">
    <property type="entry name" value="HTHLYSR"/>
</dbReference>
<dbReference type="CDD" id="cd08411">
    <property type="entry name" value="PBP2_OxyR"/>
    <property type="match status" value="1"/>
</dbReference>
<keyword evidence="5" id="KW-0010">Activator</keyword>
<dbReference type="STRING" id="1288385.ERS137968_03595"/>
<dbReference type="SUPFAM" id="SSF53850">
    <property type="entry name" value="Periplasmic binding protein-like II"/>
    <property type="match status" value="1"/>
</dbReference>
<dbReference type="PANTHER" id="PTHR30346:SF26">
    <property type="entry name" value="HYDROGEN PEROXIDE-INDUCIBLE GENES ACTIVATOR"/>
    <property type="match status" value="1"/>
</dbReference>
<evidence type="ECO:0000313" key="8">
    <source>
        <dbReference type="EMBL" id="CNI17099.1"/>
    </source>
</evidence>
<evidence type="ECO:0000313" key="10">
    <source>
        <dbReference type="Proteomes" id="UP000044625"/>
    </source>
</evidence>
<feature type="domain" description="HTH lysR-type" evidence="7">
    <location>
        <begin position="1"/>
        <end position="58"/>
    </location>
</feature>
<comment type="similarity">
    <text evidence="1">Belongs to the LysR transcriptional regulatory family.</text>
</comment>
<dbReference type="InterPro" id="IPR036390">
    <property type="entry name" value="WH_DNA-bd_sf"/>
</dbReference>
<dbReference type="NCBIfam" id="NF008361">
    <property type="entry name" value="PRK11151.1"/>
    <property type="match status" value="1"/>
</dbReference>
<reference evidence="8" key="2">
    <citation type="submission" date="2015-03" db="EMBL/GenBank/DDBJ databases">
        <authorList>
            <person name="Murphy D."/>
        </authorList>
    </citation>
    <scope>NUCLEOTIDE SEQUENCE [LARGE SCALE GENOMIC DNA]</scope>
    <source>
        <strain evidence="8">A125KOH2</strain>
    </source>
</reference>
<dbReference type="Gene3D" id="1.10.10.10">
    <property type="entry name" value="Winged helix-like DNA-binding domain superfamily/Winged helix DNA-binding domain"/>
    <property type="match status" value="1"/>
</dbReference>
<proteinExistence type="inferred from homology"/>
<keyword evidence="4 8" id="KW-0238">DNA-binding</keyword>
<dbReference type="GO" id="GO:0032993">
    <property type="term" value="C:protein-DNA complex"/>
    <property type="evidence" value="ECO:0007669"/>
    <property type="project" value="TreeGrafter"/>
</dbReference>
<organism evidence="8 11">
    <name type="scientific">Yersinia pekkanenii</name>
    <dbReference type="NCBI Taxonomy" id="1288385"/>
    <lineage>
        <taxon>Bacteria</taxon>
        <taxon>Pseudomonadati</taxon>
        <taxon>Pseudomonadota</taxon>
        <taxon>Gammaproteobacteria</taxon>
        <taxon>Enterobacterales</taxon>
        <taxon>Yersiniaceae</taxon>
        <taxon>Yersinia</taxon>
    </lineage>
</organism>
<dbReference type="Pfam" id="PF00126">
    <property type="entry name" value="HTH_1"/>
    <property type="match status" value="1"/>
</dbReference>
<dbReference type="GO" id="GO:0003700">
    <property type="term" value="F:DNA-binding transcription factor activity"/>
    <property type="evidence" value="ECO:0007669"/>
    <property type="project" value="InterPro"/>
</dbReference>
<dbReference type="Proteomes" id="UP000044625">
    <property type="component" value="Unassembled WGS sequence"/>
</dbReference>
<dbReference type="GO" id="GO:0003677">
    <property type="term" value="F:DNA binding"/>
    <property type="evidence" value="ECO:0007669"/>
    <property type="project" value="UniProtKB-KW"/>
</dbReference>
<evidence type="ECO:0000256" key="5">
    <source>
        <dbReference type="ARBA" id="ARBA00023159"/>
    </source>
</evidence>
<accession>A0A0T9QL38</accession>
<evidence type="ECO:0000256" key="4">
    <source>
        <dbReference type="ARBA" id="ARBA00023125"/>
    </source>
</evidence>
<dbReference type="Pfam" id="PF03466">
    <property type="entry name" value="LysR_substrate"/>
    <property type="match status" value="1"/>
</dbReference>
<dbReference type="PANTHER" id="PTHR30346">
    <property type="entry name" value="TRANSCRIPTIONAL DUAL REGULATOR HCAR-RELATED"/>
    <property type="match status" value="1"/>
</dbReference>
<reference evidence="9 10" key="1">
    <citation type="submission" date="2015-03" db="EMBL/GenBank/DDBJ databases">
        <authorList>
            <consortium name="Pathogen Informatics"/>
            <person name="Murphy D."/>
        </authorList>
    </citation>
    <scope>NUCLEOTIDE SEQUENCE [LARGE SCALE GENOMIC DNA]</scope>
    <source>
        <strain evidence="9">Type strain: CIP110230</strain>
        <strain evidence="10">type strain: CIP110230</strain>
    </source>
</reference>
<dbReference type="InterPro" id="IPR005119">
    <property type="entry name" value="LysR_subst-bd"/>
</dbReference>
<protein>
    <submittedName>
        <fullName evidence="8">DNA-binding transcriptional regulator OxyR</fullName>
    </submittedName>
</protein>
<dbReference type="FunFam" id="1.10.10.10:FF:000001">
    <property type="entry name" value="LysR family transcriptional regulator"/>
    <property type="match status" value="1"/>
</dbReference>
<dbReference type="InterPro" id="IPR000847">
    <property type="entry name" value="LysR_HTH_N"/>
</dbReference>
<dbReference type="SUPFAM" id="SSF46785">
    <property type="entry name" value="Winged helix' DNA-binding domain"/>
    <property type="match status" value="1"/>
</dbReference>
<dbReference type="RefSeq" id="WP_049614203.1">
    <property type="nucleotide sequence ID" value="NZ_CAWMMU010000021.1"/>
</dbReference>
<evidence type="ECO:0000259" key="7">
    <source>
        <dbReference type="PROSITE" id="PS50931"/>
    </source>
</evidence>
<sequence length="310" mass="35091">MNIRDLEYLVALAEFRHFRRAADSCHVSQPTLSGQIRKLEDELGVMLLERTSRKVLFTQAGLLLVEQARTILREVKVLKEMASLQGESMSGPLHIGLIPTVGPYLLPKIIPMLHQSFPKLEMYLHEAQTQNLLAQLDSGKLDCAILALVKETEAFIEVPLFDEPLSLAIYADHPWVDRDRIQMHELVGEKLLMLEDGHCLRDQAMGFCFQAGAEEDTHFRATSLETLRNMVAAGSGITLLPLLAVPNERMRDGVCYLECYKPVPKRTIALVYRPGSPLRGRYEQLAEAIREHMQPRMNPEVINEKLEQAV</sequence>
<dbReference type="PROSITE" id="PS50931">
    <property type="entry name" value="HTH_LYSR"/>
    <property type="match status" value="1"/>
</dbReference>
<keyword evidence="10" id="KW-1185">Reference proteome</keyword>
<evidence type="ECO:0000256" key="3">
    <source>
        <dbReference type="ARBA" id="ARBA00023015"/>
    </source>
</evidence>
<evidence type="ECO:0000313" key="9">
    <source>
        <dbReference type="EMBL" id="CRY68483.1"/>
    </source>
</evidence>
<dbReference type="Proteomes" id="UP000045840">
    <property type="component" value="Unassembled WGS sequence"/>
</dbReference>
<name>A0A0T9QL38_9GAMM</name>
<keyword evidence="6" id="KW-0804">Transcription</keyword>